<accession>A0AB73BWF4</accession>
<dbReference type="AlphaFoldDB" id="A0AB73BWF4"/>
<dbReference type="Gene3D" id="1.10.340.30">
    <property type="entry name" value="Hypothetical protein, domain 2"/>
    <property type="match status" value="1"/>
</dbReference>
<reference evidence="1 2" key="1">
    <citation type="submission" date="2014-01" db="EMBL/GenBank/DDBJ databases">
        <title>Comparative genomics of Fusobacterium necrophorum wild isolates.</title>
        <authorList>
            <person name="Kittichotirat W."/>
            <person name="Bumgarner R.E."/>
            <person name="Lawrence P."/>
        </authorList>
    </citation>
    <scope>NUCLEOTIDE SEQUENCE [LARGE SCALE GENOMIC DNA]</scope>
    <source>
        <strain evidence="1 2">BL</strain>
    </source>
</reference>
<dbReference type="PANTHER" id="PTHR30037:SF4">
    <property type="entry name" value="DNA-3-METHYLADENINE GLYCOSYLASE I"/>
    <property type="match status" value="1"/>
</dbReference>
<protein>
    <recommendedName>
        <fullName evidence="3">DNA-3-methyladenine glycosylase I</fullName>
    </recommendedName>
</protein>
<sequence length="117" mass="13568">MILESFQAGLNWHTILKKRENLRQAFDNFDYKKIALYNSQKVEKLMVNSGIVRNHLKILATINNTQKFIEIQKEFGSFSKYIWNFVGGKPIMNYPKSLKEVLATSSISDIIAKDLKI</sequence>
<dbReference type="Proteomes" id="UP000027473">
    <property type="component" value="Unassembled WGS sequence"/>
</dbReference>
<dbReference type="InterPro" id="IPR011257">
    <property type="entry name" value="DNA_glycosylase"/>
</dbReference>
<evidence type="ECO:0008006" key="3">
    <source>
        <dbReference type="Google" id="ProtNLM"/>
    </source>
</evidence>
<dbReference type="InterPro" id="IPR005019">
    <property type="entry name" value="Adenine_glyco"/>
</dbReference>
<dbReference type="GO" id="GO:0006284">
    <property type="term" value="P:base-excision repair"/>
    <property type="evidence" value="ECO:0007669"/>
    <property type="project" value="InterPro"/>
</dbReference>
<proteinExistence type="predicted"/>
<organism evidence="1 2">
    <name type="scientific">Fusobacterium necrophorum BL</name>
    <dbReference type="NCBI Taxonomy" id="1441732"/>
    <lineage>
        <taxon>Bacteria</taxon>
        <taxon>Fusobacteriati</taxon>
        <taxon>Fusobacteriota</taxon>
        <taxon>Fusobacteriia</taxon>
        <taxon>Fusobacteriales</taxon>
        <taxon>Fusobacteriaceae</taxon>
        <taxon>Fusobacterium</taxon>
    </lineage>
</organism>
<dbReference type="EMBL" id="JAAC01000084">
    <property type="protein sequence ID" value="KDE63329.1"/>
    <property type="molecule type" value="Genomic_DNA"/>
</dbReference>
<dbReference type="PANTHER" id="PTHR30037">
    <property type="entry name" value="DNA-3-METHYLADENINE GLYCOSYLASE 1"/>
    <property type="match status" value="1"/>
</dbReference>
<dbReference type="GO" id="GO:0008725">
    <property type="term" value="F:DNA-3-methyladenine glycosylase activity"/>
    <property type="evidence" value="ECO:0007669"/>
    <property type="project" value="InterPro"/>
</dbReference>
<dbReference type="InterPro" id="IPR052891">
    <property type="entry name" value="DNA-3mA_glycosylase"/>
</dbReference>
<name>A0AB73BWF4_9FUSO</name>
<evidence type="ECO:0000313" key="1">
    <source>
        <dbReference type="EMBL" id="KDE63329.1"/>
    </source>
</evidence>
<evidence type="ECO:0000313" key="2">
    <source>
        <dbReference type="Proteomes" id="UP000027473"/>
    </source>
</evidence>
<gene>
    <name evidence="1" type="ORF">FUSO3_05605</name>
</gene>
<comment type="caution">
    <text evidence="1">The sequence shown here is derived from an EMBL/GenBank/DDBJ whole genome shotgun (WGS) entry which is preliminary data.</text>
</comment>
<dbReference type="SUPFAM" id="SSF48150">
    <property type="entry name" value="DNA-glycosylase"/>
    <property type="match status" value="1"/>
</dbReference>
<dbReference type="Pfam" id="PF03352">
    <property type="entry name" value="Adenine_glyco"/>
    <property type="match status" value="1"/>
</dbReference>